<dbReference type="PANTHER" id="PTHR11808:SF75">
    <property type="entry name" value="CYSTATHIONINE GAMMA-SYNTHASE"/>
    <property type="match status" value="1"/>
</dbReference>
<dbReference type="GO" id="GO:0019346">
    <property type="term" value="P:transsulfuration"/>
    <property type="evidence" value="ECO:0007669"/>
    <property type="project" value="InterPro"/>
</dbReference>
<evidence type="ECO:0000256" key="7">
    <source>
        <dbReference type="ARBA" id="ARBA00049180"/>
    </source>
</evidence>
<evidence type="ECO:0000256" key="12">
    <source>
        <dbReference type="RuleBase" id="RU362118"/>
    </source>
</evidence>
<dbReference type="GO" id="GO:0003962">
    <property type="term" value="F:cystathionine gamma-synthase activity"/>
    <property type="evidence" value="ECO:0007669"/>
    <property type="project" value="TreeGrafter"/>
</dbReference>
<keyword evidence="14" id="KW-1185">Reference proteome</keyword>
<dbReference type="RefSeq" id="WP_146687276.1">
    <property type="nucleotide sequence ID" value="NZ_LT629750.1"/>
</dbReference>
<dbReference type="GO" id="GO:0030170">
    <property type="term" value="F:pyridoxal phosphate binding"/>
    <property type="evidence" value="ECO:0007669"/>
    <property type="project" value="InterPro"/>
</dbReference>
<dbReference type="InterPro" id="IPR015421">
    <property type="entry name" value="PyrdxlP-dep_Trfase_major"/>
</dbReference>
<accession>A0A1H1SQJ1</accession>
<dbReference type="GO" id="GO:0047982">
    <property type="term" value="F:homocysteine desulfhydrase activity"/>
    <property type="evidence" value="ECO:0007669"/>
    <property type="project" value="UniProtKB-EC"/>
</dbReference>
<dbReference type="PANTHER" id="PTHR11808">
    <property type="entry name" value="TRANS-SULFURATION ENZYME FAMILY MEMBER"/>
    <property type="match status" value="1"/>
</dbReference>
<keyword evidence="6" id="KW-0456">Lyase</keyword>
<reference evidence="14" key="1">
    <citation type="submission" date="2016-10" db="EMBL/GenBank/DDBJ databases">
        <authorList>
            <person name="Varghese N."/>
            <person name="Submissions S."/>
        </authorList>
    </citation>
    <scope>NUCLEOTIDE SEQUENCE [LARGE SCALE GENOMIC DNA]</scope>
    <source>
        <strain evidence="14">GAS369</strain>
    </source>
</reference>
<comment type="subunit">
    <text evidence="9">Homotetramer; dimer of active dimers.</text>
</comment>
<comment type="similarity">
    <text evidence="2">Belongs to the trans-sulfuration enzymes family. L-methionine gamma-lyase subfamily.</text>
</comment>
<comment type="catalytic activity">
    <reaction evidence="7">
        <text>L-methionine + H2O = methanethiol + 2-oxobutanoate + NH4(+)</text>
        <dbReference type="Rhea" id="RHEA:23800"/>
        <dbReference type="ChEBI" id="CHEBI:15377"/>
        <dbReference type="ChEBI" id="CHEBI:16007"/>
        <dbReference type="ChEBI" id="CHEBI:16763"/>
        <dbReference type="ChEBI" id="CHEBI:28938"/>
        <dbReference type="ChEBI" id="CHEBI:57844"/>
        <dbReference type="EC" id="4.4.1.11"/>
    </reaction>
</comment>
<dbReference type="FunFam" id="3.40.640.10:FF:000046">
    <property type="entry name" value="Cystathionine gamma-lyase"/>
    <property type="match status" value="1"/>
</dbReference>
<dbReference type="Pfam" id="PF01053">
    <property type="entry name" value="Cys_Met_Meta_PP"/>
    <property type="match status" value="1"/>
</dbReference>
<proteinExistence type="inferred from homology"/>
<dbReference type="InterPro" id="IPR011821">
    <property type="entry name" value="O_succ_thio_ly"/>
</dbReference>
<comment type="cofactor">
    <cofactor evidence="1 12">
        <name>pyridoxal 5'-phosphate</name>
        <dbReference type="ChEBI" id="CHEBI:597326"/>
    </cofactor>
</comment>
<evidence type="ECO:0000313" key="14">
    <source>
        <dbReference type="Proteomes" id="UP000243904"/>
    </source>
</evidence>
<evidence type="ECO:0000256" key="11">
    <source>
        <dbReference type="PIRSR" id="PIRSR001434-2"/>
    </source>
</evidence>
<dbReference type="PIRSF" id="PIRSF001434">
    <property type="entry name" value="CGS"/>
    <property type="match status" value="1"/>
</dbReference>
<dbReference type="GO" id="GO:0018826">
    <property type="term" value="F:methionine gamma-lyase activity"/>
    <property type="evidence" value="ECO:0007669"/>
    <property type="project" value="UniProtKB-EC"/>
</dbReference>
<evidence type="ECO:0000256" key="6">
    <source>
        <dbReference type="ARBA" id="ARBA00023239"/>
    </source>
</evidence>
<feature type="modified residue" description="N6-(pyridoxal phosphate)lysine" evidence="11">
    <location>
        <position position="199"/>
    </location>
</feature>
<evidence type="ECO:0000256" key="4">
    <source>
        <dbReference type="ARBA" id="ARBA00019040"/>
    </source>
</evidence>
<dbReference type="Gene3D" id="3.90.1150.10">
    <property type="entry name" value="Aspartate Aminotransferase, domain 1"/>
    <property type="match status" value="1"/>
</dbReference>
<gene>
    <name evidence="13" type="ORF">SAMN05444158_2255</name>
</gene>
<dbReference type="AlphaFoldDB" id="A0A1H1SQJ1"/>
<evidence type="ECO:0000256" key="1">
    <source>
        <dbReference type="ARBA" id="ARBA00001933"/>
    </source>
</evidence>
<dbReference type="InterPro" id="IPR000277">
    <property type="entry name" value="Cys/Met-Metab_PyrdxlP-dep_enz"/>
</dbReference>
<dbReference type="GO" id="GO:0004123">
    <property type="term" value="F:cystathionine gamma-lyase activity"/>
    <property type="evidence" value="ECO:0007669"/>
    <property type="project" value="TreeGrafter"/>
</dbReference>
<dbReference type="FunFam" id="3.90.1150.10:FF:000008">
    <property type="entry name" value="Cystathionine gamma-synthase"/>
    <property type="match status" value="1"/>
</dbReference>
<evidence type="ECO:0000256" key="9">
    <source>
        <dbReference type="ARBA" id="ARBA00064130"/>
    </source>
</evidence>
<dbReference type="InterPro" id="IPR015424">
    <property type="entry name" value="PyrdxlP-dep_Trfase"/>
</dbReference>
<protein>
    <recommendedName>
        <fullName evidence="4">L-methionine gamma-lyase</fullName>
        <ecNumber evidence="3">4.4.1.11</ecNumber>
    </recommendedName>
    <alternativeName>
        <fullName evidence="10">L-methionine-alpha-deamino-gamma-mercaptomethane-lyase</fullName>
    </alternativeName>
</protein>
<sequence length="396" mass="42096">MPKPRHPQTVAASNGIAADPTFGAVVPPIYLTSTFAFSGFERPGSYEYTRTANPGRDVLADTLAKLEGGAGAVVTTSGMAAIDLVLSQLGRDDLIIAPHDCYGGTYRLLAARRDRRQFDVAYVDQGDDVALSKALTRSPSLILIETPSNPLIRVVDVRAIAAQAKSVGARVVVDNTFLSPALQRPIALGADFVIHSTTKYLNGHSDVVGGVVIAADKADAEALADWANLTGVTGSPFDAYLTLRGLRTLFPRIDHQQKNAAAVAAFLDQHPLVRVVHYPGLASHPGHALAKKQQAGFGAMLSFELVGGVEHVRRFVEAVEVFTLAESLGGVESLVAHPATMTHSGMGEEARRAAGINDSLLRLSIGLEAEADLIADLDRSLLAVGRRAERPERFID</sequence>
<dbReference type="InterPro" id="IPR015422">
    <property type="entry name" value="PyrdxlP-dep_Trfase_small"/>
</dbReference>
<evidence type="ECO:0000256" key="5">
    <source>
        <dbReference type="ARBA" id="ARBA00022898"/>
    </source>
</evidence>
<name>A0A1H1SQJ1_9BRAD</name>
<dbReference type="CDD" id="cd00614">
    <property type="entry name" value="CGS_like"/>
    <property type="match status" value="1"/>
</dbReference>
<dbReference type="Gene3D" id="3.40.640.10">
    <property type="entry name" value="Type I PLP-dependent aspartate aminotransferase-like (Major domain)"/>
    <property type="match status" value="1"/>
</dbReference>
<dbReference type="SUPFAM" id="SSF53383">
    <property type="entry name" value="PLP-dependent transferases"/>
    <property type="match status" value="1"/>
</dbReference>
<dbReference type="EC" id="4.4.1.11" evidence="3"/>
<evidence type="ECO:0000256" key="10">
    <source>
        <dbReference type="ARBA" id="ARBA00078333"/>
    </source>
</evidence>
<dbReference type="InterPro" id="IPR054542">
    <property type="entry name" value="Cys_met_metab_PP"/>
</dbReference>
<dbReference type="PROSITE" id="PS00868">
    <property type="entry name" value="CYS_MET_METAB_PP"/>
    <property type="match status" value="1"/>
</dbReference>
<evidence type="ECO:0000313" key="13">
    <source>
        <dbReference type="EMBL" id="SDS50254.1"/>
    </source>
</evidence>
<dbReference type="Proteomes" id="UP000243904">
    <property type="component" value="Chromosome I"/>
</dbReference>
<keyword evidence="5 11" id="KW-0663">Pyridoxal phosphate</keyword>
<evidence type="ECO:0000256" key="3">
    <source>
        <dbReference type="ARBA" id="ARBA00012222"/>
    </source>
</evidence>
<dbReference type="GO" id="GO:0019343">
    <property type="term" value="P:cysteine biosynthetic process via cystathionine"/>
    <property type="evidence" value="ECO:0007669"/>
    <property type="project" value="TreeGrafter"/>
</dbReference>
<comment type="catalytic activity">
    <reaction evidence="8">
        <text>L-homocysteine + H2O = 2-oxobutanoate + hydrogen sulfide + NH4(+) + H(+)</text>
        <dbReference type="Rhea" id="RHEA:14501"/>
        <dbReference type="ChEBI" id="CHEBI:15377"/>
        <dbReference type="ChEBI" id="CHEBI:15378"/>
        <dbReference type="ChEBI" id="CHEBI:16763"/>
        <dbReference type="ChEBI" id="CHEBI:28938"/>
        <dbReference type="ChEBI" id="CHEBI:29919"/>
        <dbReference type="ChEBI" id="CHEBI:58199"/>
        <dbReference type="EC" id="4.4.1.2"/>
    </reaction>
</comment>
<evidence type="ECO:0000256" key="8">
    <source>
        <dbReference type="ARBA" id="ARBA00050802"/>
    </source>
</evidence>
<dbReference type="EMBL" id="LT629750">
    <property type="protein sequence ID" value="SDS50254.1"/>
    <property type="molecule type" value="Genomic_DNA"/>
</dbReference>
<dbReference type="NCBIfam" id="TIGR02080">
    <property type="entry name" value="O_succ_thio_ly"/>
    <property type="match status" value="1"/>
</dbReference>
<organism evidence="13 14">
    <name type="scientific">Bradyrhizobium canariense</name>
    <dbReference type="NCBI Taxonomy" id="255045"/>
    <lineage>
        <taxon>Bacteria</taxon>
        <taxon>Pseudomonadati</taxon>
        <taxon>Pseudomonadota</taxon>
        <taxon>Alphaproteobacteria</taxon>
        <taxon>Hyphomicrobiales</taxon>
        <taxon>Nitrobacteraceae</taxon>
        <taxon>Bradyrhizobium</taxon>
    </lineage>
</organism>
<evidence type="ECO:0000256" key="2">
    <source>
        <dbReference type="ARBA" id="ARBA00008667"/>
    </source>
</evidence>
<dbReference type="GO" id="GO:0005737">
    <property type="term" value="C:cytoplasm"/>
    <property type="evidence" value="ECO:0007669"/>
    <property type="project" value="TreeGrafter"/>
</dbReference>